<gene>
    <name evidence="2" type="ORF">DMT42_12130</name>
</gene>
<feature type="compositionally biased region" description="Low complexity" evidence="1">
    <location>
        <begin position="26"/>
        <end position="48"/>
    </location>
</feature>
<dbReference type="EMBL" id="CP029788">
    <property type="protein sequence ID" value="AWT42997.1"/>
    <property type="molecule type" value="Genomic_DNA"/>
</dbReference>
<dbReference type="AlphaFoldDB" id="A0A2U9P089"/>
<evidence type="ECO:0000256" key="1">
    <source>
        <dbReference type="SAM" id="MobiDB-lite"/>
    </source>
</evidence>
<keyword evidence="3" id="KW-1185">Reference proteome</keyword>
<dbReference type="OrthoDB" id="3217284at2"/>
<feature type="region of interest" description="Disordered" evidence="1">
    <location>
        <begin position="1"/>
        <end position="82"/>
    </location>
</feature>
<dbReference type="Proteomes" id="UP000247634">
    <property type="component" value="Chromosome"/>
</dbReference>
<evidence type="ECO:0000313" key="3">
    <source>
        <dbReference type="Proteomes" id="UP000247634"/>
    </source>
</evidence>
<evidence type="ECO:0000313" key="2">
    <source>
        <dbReference type="EMBL" id="AWT42997.1"/>
    </source>
</evidence>
<protein>
    <submittedName>
        <fullName evidence="2">Uncharacterized protein</fullName>
    </submittedName>
</protein>
<accession>A0A2U9P089</accession>
<sequence length="161" mass="17224">MSDATRPIRDPLAPPAEGTPDARGETAVGTTAHGTATGSRPTTATTPGTGTGTGTGTDAGRARPHGSETPLLAREESEELEQRLTQAVTRFVDGPRDAVAEADRVLEEIAARFTEAVTRRRRTLRTTWQNTDDDAGGTADTEQLRLALRDYRELAQRLLDG</sequence>
<dbReference type="KEGG" id="sact:DMT42_12130"/>
<organism evidence="2 3">
    <name type="scientific">Streptomyces actuosus</name>
    <dbReference type="NCBI Taxonomy" id="1885"/>
    <lineage>
        <taxon>Bacteria</taxon>
        <taxon>Bacillati</taxon>
        <taxon>Actinomycetota</taxon>
        <taxon>Actinomycetes</taxon>
        <taxon>Kitasatosporales</taxon>
        <taxon>Streptomycetaceae</taxon>
        <taxon>Streptomyces</taxon>
    </lineage>
</organism>
<reference evidence="2 3" key="1">
    <citation type="submission" date="2018-06" db="EMBL/GenBank/DDBJ databases">
        <title>The complete genome sequence of a nosiheptide producer Streptomyces actuosus ATCC 25421: deducing the ability of producing a new class III lantibiotics.</title>
        <authorList>
            <person name="Liu W."/>
            <person name="Sun F."/>
            <person name="Hu Y."/>
        </authorList>
    </citation>
    <scope>NUCLEOTIDE SEQUENCE [LARGE SCALE GENOMIC DNA]</scope>
    <source>
        <strain evidence="2 3">ATCC 25421</strain>
    </source>
</reference>
<proteinExistence type="predicted"/>
<dbReference type="RefSeq" id="WP_110627918.1">
    <property type="nucleotide sequence ID" value="NZ_CP029788.1"/>
</dbReference>
<name>A0A2U9P089_STRAS</name>